<organism evidence="1 2">
    <name type="scientific">Flavobacterium zubiriense</name>
    <dbReference type="NCBI Taxonomy" id="3138075"/>
    <lineage>
        <taxon>Bacteria</taxon>
        <taxon>Pseudomonadati</taxon>
        <taxon>Bacteroidota</taxon>
        <taxon>Flavobacteriia</taxon>
        <taxon>Flavobacteriales</taxon>
        <taxon>Flavobacteriaceae</taxon>
        <taxon>Flavobacterium</taxon>
    </lineage>
</organism>
<dbReference type="RefSeq" id="WP_373406104.1">
    <property type="nucleotide sequence ID" value="NZ_JBCFQL010000006.1"/>
</dbReference>
<evidence type="ECO:0000313" key="1">
    <source>
        <dbReference type="EMBL" id="MFA9191111.1"/>
    </source>
</evidence>
<dbReference type="EMBL" id="JBCFQL010000006">
    <property type="protein sequence ID" value="MFA9191111.1"/>
    <property type="molecule type" value="Genomic_DNA"/>
</dbReference>
<comment type="caution">
    <text evidence="1">The sequence shown here is derived from an EMBL/GenBank/DDBJ whole genome shotgun (WGS) entry which is preliminary data.</text>
</comment>
<protein>
    <submittedName>
        <fullName evidence="1">Uncharacterized protein</fullName>
    </submittedName>
</protein>
<gene>
    <name evidence="1" type="ORF">AAGV28_06980</name>
</gene>
<accession>A0ABV4TCS9</accession>
<proteinExistence type="predicted"/>
<reference evidence="1 2" key="1">
    <citation type="submission" date="2024-04" db="EMBL/GenBank/DDBJ databases">
        <title>New Clade of Flavobacterium.</title>
        <authorList>
            <person name="Matos L."/>
            <person name="Proenca D.N."/>
            <person name="Fransisco R.M."/>
            <person name="Chung A.P."/>
            <person name="Maccario L."/>
            <person name="Sorensen S.J."/>
            <person name="Morais P.V."/>
        </authorList>
    </citation>
    <scope>NUCLEOTIDE SEQUENCE [LARGE SCALE GENOMIC DNA]</scope>
    <source>
        <strain evidence="1 2">FZUC8N2.13</strain>
    </source>
</reference>
<sequence length="225" mass="26422">MKIKYHPILFSTPMVQGINENRKTQTRRTKGLEEINKNPELYRYDGICTDEDDSYQGSHFFEYINNQGKPLETYHPIDCPYNVGDVFWVRETFCGIIQKDESTKYHYKANSNWALKEALKIIWKPSLFMPKKACRFFLKIKSIRAERLQDISEEDAIAEGIEIVGKSANGLTLYKEYHLSVPNFHPVTSFRSLWISINGIDSWMESPFVWVYEFERINKPLNFGV</sequence>
<keyword evidence="2" id="KW-1185">Reference proteome</keyword>
<dbReference type="Proteomes" id="UP001574169">
    <property type="component" value="Unassembled WGS sequence"/>
</dbReference>
<name>A0ABV4TCS9_9FLAO</name>
<evidence type="ECO:0000313" key="2">
    <source>
        <dbReference type="Proteomes" id="UP001574169"/>
    </source>
</evidence>